<dbReference type="SUPFAM" id="SSF81665">
    <property type="entry name" value="Calcium ATPase, transmembrane domain M"/>
    <property type="match status" value="1"/>
</dbReference>
<evidence type="ECO:0000256" key="7">
    <source>
        <dbReference type="ARBA" id="ARBA00022519"/>
    </source>
</evidence>
<evidence type="ECO:0000256" key="11">
    <source>
        <dbReference type="ARBA" id="ARBA00022840"/>
    </source>
</evidence>
<evidence type="ECO:0000256" key="4">
    <source>
        <dbReference type="ARBA" id="ARBA00012786"/>
    </source>
</evidence>
<dbReference type="GO" id="GO:0005524">
    <property type="term" value="F:ATP binding"/>
    <property type="evidence" value="ECO:0007669"/>
    <property type="project" value="UniProtKB-KW"/>
</dbReference>
<dbReference type="EMBL" id="CWGJ01000012">
    <property type="protein sequence ID" value="CRX38448.1"/>
    <property type="molecule type" value="Genomic_DNA"/>
</dbReference>
<dbReference type="GO" id="GO:0015444">
    <property type="term" value="F:P-type magnesium transporter activity"/>
    <property type="evidence" value="ECO:0007669"/>
    <property type="project" value="UniProtKB-EC"/>
</dbReference>
<evidence type="ECO:0000313" key="21">
    <source>
        <dbReference type="Proteomes" id="UP000220251"/>
    </source>
</evidence>
<dbReference type="InterPro" id="IPR018303">
    <property type="entry name" value="ATPase_P-typ_P_site"/>
</dbReference>
<keyword evidence="21" id="KW-1185">Reference proteome</keyword>
<dbReference type="InterPro" id="IPR006068">
    <property type="entry name" value="ATPase_P-typ_cation-transptr_C"/>
</dbReference>
<evidence type="ECO:0000256" key="17">
    <source>
        <dbReference type="ARBA" id="ARBA00047295"/>
    </source>
</evidence>
<dbReference type="GO" id="GO:0016887">
    <property type="term" value="F:ATP hydrolysis activity"/>
    <property type="evidence" value="ECO:0007669"/>
    <property type="project" value="InterPro"/>
</dbReference>
<dbReference type="InterPro" id="IPR004014">
    <property type="entry name" value="ATPase_P-typ_cation-transptr_N"/>
</dbReference>
<dbReference type="EC" id="7.2.2.14" evidence="4"/>
<keyword evidence="6" id="KW-1003">Cell membrane</keyword>
<dbReference type="InterPro" id="IPR059000">
    <property type="entry name" value="ATPase_P-type_domA"/>
</dbReference>
<evidence type="ECO:0000256" key="9">
    <source>
        <dbReference type="ARBA" id="ARBA00022692"/>
    </source>
</evidence>
<dbReference type="InterPro" id="IPR036412">
    <property type="entry name" value="HAD-like_sf"/>
</dbReference>
<feature type="transmembrane region" description="Helical" evidence="18">
    <location>
        <begin position="723"/>
        <end position="744"/>
    </location>
</feature>
<dbReference type="InterPro" id="IPR006415">
    <property type="entry name" value="P-type_ATPase_IIIB"/>
</dbReference>
<dbReference type="Pfam" id="PF00122">
    <property type="entry name" value="E1-E2_ATPase"/>
    <property type="match status" value="1"/>
</dbReference>
<dbReference type="SFLD" id="SFLDF00027">
    <property type="entry name" value="p-type_atpase"/>
    <property type="match status" value="1"/>
</dbReference>
<dbReference type="Pfam" id="PF00690">
    <property type="entry name" value="Cation_ATPase_N"/>
    <property type="match status" value="1"/>
</dbReference>
<evidence type="ECO:0000256" key="12">
    <source>
        <dbReference type="ARBA" id="ARBA00022842"/>
    </source>
</evidence>
<organism evidence="20 21">
    <name type="scientific">Estrella lausannensis</name>
    <dbReference type="NCBI Taxonomy" id="483423"/>
    <lineage>
        <taxon>Bacteria</taxon>
        <taxon>Pseudomonadati</taxon>
        <taxon>Chlamydiota</taxon>
        <taxon>Chlamydiia</taxon>
        <taxon>Parachlamydiales</taxon>
        <taxon>Candidatus Criblamydiaceae</taxon>
        <taxon>Estrella</taxon>
    </lineage>
</organism>
<dbReference type="PROSITE" id="PS00154">
    <property type="entry name" value="ATPASE_E1_E2"/>
    <property type="match status" value="1"/>
</dbReference>
<dbReference type="InterPro" id="IPR023299">
    <property type="entry name" value="ATPase_P-typ_cyto_dom_N"/>
</dbReference>
<dbReference type="SUPFAM" id="SSF81653">
    <property type="entry name" value="Calcium ATPase, transduction domain A"/>
    <property type="match status" value="1"/>
</dbReference>
<dbReference type="Pfam" id="PF00689">
    <property type="entry name" value="Cation_ATPase_C"/>
    <property type="match status" value="1"/>
</dbReference>
<sequence>MMRSSLDSKSAGAFWSFSPDQVIAFSKANPKDGLSDIEAQRRLRRFGKNVIQKKTRTGNFWLFLKQLDNPLIFILLTCVILSLILYDSSDALIILAIIAISCVLSFFQEKRALGAMEKLLHMIKIKTTVIRDSEVREVPVDHVVPGDLIQLGAGDMIPGDCYILECKDLFVDEAALTGETFLSEKSPGVLAADITISKRSNALFMGTHVVSGTAKVLVVRTGLETEFGEISGRLSKQPPETEFERGIRQFSFLLLKVTVVILISIFALNIYQQRPLMESLLFSLALAVGLTPQLLPAIISINLAKGAERMAKSKVIVKRLSSIEDLGSMDILCCDKTGTLTSGDIKLNGAYDLSGSSSQKVSLLAYLNAHFQTGYSNPIDKAILQFSSPDINQWIKLDEIPYSFHRKRLSILLKNGSESWIVTKGAFEQVLSLCTKAETAEGKEVDITMCSNELKRLYEEYSGKGFRIIGISYRLEKDLRTIDTEDDCGMTFAGFLIFSDTPKPHVYENIEELRKLGIGLRIITGDSKQAAIHLARVLKIPEGSILTGTEMLKMSDRALVGQVKQKCIFAEIEPNQKEQIVLALKNAGHVVGYLGDGINDVTALHSADVSIAVDTGADVAKDVADIVLLEKDLSVLQKGVKSGRVTFANTLKYIFMAASANFGNMFSMAGVSLFIDFLPLLPKQILLTNLMEDLPEMMIATDHVDEERVQSPLKCDIAFIRKFMITFGLISSLFDYATFGMLIWLNASVEEFRTGWFVESVVSAALIVLIARTFRPFYQSHPSRGLMLAVFSVIAFTFILPYTLLAPYLGFTPLPMRLNIFVFVLIILYALAVEWAKKRFLLRWLAEAGKAPETV</sequence>
<dbReference type="InterPro" id="IPR023298">
    <property type="entry name" value="ATPase_P-typ_TM_dom_sf"/>
</dbReference>
<evidence type="ECO:0000313" key="20">
    <source>
        <dbReference type="EMBL" id="CRX38448.1"/>
    </source>
</evidence>
<dbReference type="Gene3D" id="3.40.1110.10">
    <property type="entry name" value="Calcium-transporting ATPase, cytoplasmic domain N"/>
    <property type="match status" value="1"/>
</dbReference>
<feature type="transmembrane region" description="Helical" evidence="18">
    <location>
        <begin position="786"/>
        <end position="810"/>
    </location>
</feature>
<dbReference type="NCBIfam" id="TIGR01494">
    <property type="entry name" value="ATPase_P-type"/>
    <property type="match status" value="2"/>
</dbReference>
<reference evidence="21" key="1">
    <citation type="submission" date="2015-06" db="EMBL/GenBank/DDBJ databases">
        <authorList>
            <person name="Bertelli C."/>
        </authorList>
    </citation>
    <scope>NUCLEOTIDE SEQUENCE [LARGE SCALE GENOMIC DNA]</scope>
    <source>
        <strain evidence="21">CRIB-30</strain>
    </source>
</reference>
<evidence type="ECO:0000256" key="3">
    <source>
        <dbReference type="ARBA" id="ARBA00008746"/>
    </source>
</evidence>
<evidence type="ECO:0000256" key="18">
    <source>
        <dbReference type="SAM" id="Phobius"/>
    </source>
</evidence>
<evidence type="ECO:0000256" key="5">
    <source>
        <dbReference type="ARBA" id="ARBA00013555"/>
    </source>
</evidence>
<dbReference type="InterPro" id="IPR044492">
    <property type="entry name" value="P_typ_ATPase_HD_dom"/>
</dbReference>
<keyword evidence="12" id="KW-0460">Magnesium</keyword>
<dbReference type="Gene3D" id="3.40.50.1000">
    <property type="entry name" value="HAD superfamily/HAD-like"/>
    <property type="match status" value="1"/>
</dbReference>
<keyword evidence="15 18" id="KW-0472">Membrane</keyword>
<evidence type="ECO:0000256" key="6">
    <source>
        <dbReference type="ARBA" id="ARBA00022475"/>
    </source>
</evidence>
<proteinExistence type="inferred from homology"/>
<keyword evidence="14 18" id="KW-1133">Transmembrane helix</keyword>
<accession>A0A0H5DQR3</accession>
<feature type="transmembrane region" description="Helical" evidence="18">
    <location>
        <begin position="280"/>
        <end position="304"/>
    </location>
</feature>
<keyword evidence="7" id="KW-0997">Cell inner membrane</keyword>
<evidence type="ECO:0000256" key="16">
    <source>
        <dbReference type="ARBA" id="ARBA00029806"/>
    </source>
</evidence>
<evidence type="ECO:0000256" key="2">
    <source>
        <dbReference type="ARBA" id="ARBA00004429"/>
    </source>
</evidence>
<keyword evidence="13" id="KW-1278">Translocase</keyword>
<feature type="transmembrane region" description="Helical" evidence="18">
    <location>
        <begin position="67"/>
        <end position="85"/>
    </location>
</feature>
<evidence type="ECO:0000259" key="19">
    <source>
        <dbReference type="SMART" id="SM00831"/>
    </source>
</evidence>
<feature type="domain" description="Cation-transporting P-type ATPase N-terminal" evidence="19">
    <location>
        <begin position="13"/>
        <end position="87"/>
    </location>
</feature>
<comment type="function">
    <text evidence="1">Mediates magnesium influx to the cytosol.</text>
</comment>
<feature type="transmembrane region" description="Helical" evidence="18">
    <location>
        <begin position="250"/>
        <end position="268"/>
    </location>
</feature>
<comment type="subcellular location">
    <subcellularLocation>
        <location evidence="2">Cell inner membrane</location>
        <topology evidence="2">Multi-pass membrane protein</topology>
    </subcellularLocation>
</comment>
<dbReference type="SUPFAM" id="SSF81660">
    <property type="entry name" value="Metal cation-transporting ATPase, ATP-binding domain N"/>
    <property type="match status" value="1"/>
</dbReference>
<evidence type="ECO:0000256" key="14">
    <source>
        <dbReference type="ARBA" id="ARBA00022989"/>
    </source>
</evidence>
<comment type="catalytic activity">
    <reaction evidence="17">
        <text>Mg(2+)(out) + ATP + H2O = Mg(2+)(in) + ADP + phosphate + H(+)</text>
        <dbReference type="Rhea" id="RHEA:10260"/>
        <dbReference type="ChEBI" id="CHEBI:15377"/>
        <dbReference type="ChEBI" id="CHEBI:15378"/>
        <dbReference type="ChEBI" id="CHEBI:18420"/>
        <dbReference type="ChEBI" id="CHEBI:30616"/>
        <dbReference type="ChEBI" id="CHEBI:43474"/>
        <dbReference type="ChEBI" id="CHEBI:456216"/>
        <dbReference type="EC" id="7.2.2.14"/>
    </reaction>
</comment>
<evidence type="ECO:0000256" key="1">
    <source>
        <dbReference type="ARBA" id="ARBA00003954"/>
    </source>
</evidence>
<evidence type="ECO:0000256" key="15">
    <source>
        <dbReference type="ARBA" id="ARBA00023136"/>
    </source>
</evidence>
<keyword evidence="10" id="KW-0547">Nucleotide-binding</keyword>
<dbReference type="SMART" id="SM00831">
    <property type="entry name" value="Cation_ATPase_N"/>
    <property type="match status" value="1"/>
</dbReference>
<dbReference type="Proteomes" id="UP000220251">
    <property type="component" value="Unassembled WGS sequence"/>
</dbReference>
<dbReference type="PRINTS" id="PR01836">
    <property type="entry name" value="MGATPASE"/>
</dbReference>
<dbReference type="Gene3D" id="1.20.1110.10">
    <property type="entry name" value="Calcium-transporting ATPase, transmembrane domain"/>
    <property type="match status" value="1"/>
</dbReference>
<evidence type="ECO:0000256" key="10">
    <source>
        <dbReference type="ARBA" id="ARBA00022741"/>
    </source>
</evidence>
<dbReference type="PANTHER" id="PTHR42861">
    <property type="entry name" value="CALCIUM-TRANSPORTING ATPASE"/>
    <property type="match status" value="1"/>
</dbReference>
<dbReference type="Gene3D" id="2.70.150.10">
    <property type="entry name" value="Calcium-transporting ATPase, cytoplasmic transduction domain A"/>
    <property type="match status" value="1"/>
</dbReference>
<keyword evidence="9 18" id="KW-0812">Transmembrane</keyword>
<dbReference type="SUPFAM" id="SSF56784">
    <property type="entry name" value="HAD-like"/>
    <property type="match status" value="1"/>
</dbReference>
<keyword evidence="8" id="KW-0597">Phosphoprotein</keyword>
<dbReference type="GO" id="GO:0005886">
    <property type="term" value="C:plasma membrane"/>
    <property type="evidence" value="ECO:0007669"/>
    <property type="project" value="UniProtKB-SubCell"/>
</dbReference>
<feature type="transmembrane region" description="Helical" evidence="18">
    <location>
        <begin position="91"/>
        <end position="107"/>
    </location>
</feature>
<gene>
    <name evidence="20" type="ORF">ELAC_1105</name>
</gene>
<dbReference type="AlphaFoldDB" id="A0A0H5DQR3"/>
<dbReference type="Pfam" id="PF13246">
    <property type="entry name" value="Cation_ATPase"/>
    <property type="match status" value="1"/>
</dbReference>
<protein>
    <recommendedName>
        <fullName evidence="5">Magnesium-transporting ATPase, P-type 1</fullName>
        <ecNumber evidence="4">7.2.2.14</ecNumber>
    </recommendedName>
    <alternativeName>
        <fullName evidence="16">Mg(2+) transport ATPase, P-type 1</fullName>
    </alternativeName>
</protein>
<evidence type="ECO:0000256" key="13">
    <source>
        <dbReference type="ARBA" id="ARBA00022967"/>
    </source>
</evidence>
<dbReference type="NCBIfam" id="TIGR01524">
    <property type="entry name" value="ATPase-IIIB_Mg"/>
    <property type="match status" value="1"/>
</dbReference>
<dbReference type="InterPro" id="IPR008250">
    <property type="entry name" value="ATPase_P-typ_transduc_dom_A_sf"/>
</dbReference>
<dbReference type="InterPro" id="IPR023214">
    <property type="entry name" value="HAD_sf"/>
</dbReference>
<dbReference type="SFLD" id="SFLDS00003">
    <property type="entry name" value="Haloacid_Dehalogenase"/>
    <property type="match status" value="1"/>
</dbReference>
<dbReference type="SFLD" id="SFLDG00002">
    <property type="entry name" value="C1.7:_P-type_atpase_like"/>
    <property type="match status" value="1"/>
</dbReference>
<evidence type="ECO:0000256" key="8">
    <source>
        <dbReference type="ARBA" id="ARBA00022553"/>
    </source>
</evidence>
<feature type="transmembrane region" description="Helical" evidence="18">
    <location>
        <begin position="756"/>
        <end position="774"/>
    </location>
</feature>
<dbReference type="InterPro" id="IPR001757">
    <property type="entry name" value="P_typ_ATPase"/>
</dbReference>
<feature type="transmembrane region" description="Helical" evidence="18">
    <location>
        <begin position="816"/>
        <end position="836"/>
    </location>
</feature>
<comment type="similarity">
    <text evidence="3">Belongs to the cation transport ATPase (P-type) (TC 3.A.3) family. Type IIIB subfamily.</text>
</comment>
<keyword evidence="11" id="KW-0067">ATP-binding</keyword>
<name>A0A0H5DQR3_9BACT</name>